<keyword evidence="5" id="KW-1185">Reference proteome</keyword>
<comment type="caution">
    <text evidence="4">The sequence shown here is derived from an EMBL/GenBank/DDBJ whole genome shotgun (WGS) entry which is preliminary data.</text>
</comment>
<feature type="domain" description="Transglutaminase-like" evidence="3">
    <location>
        <begin position="477"/>
        <end position="547"/>
    </location>
</feature>
<evidence type="ECO:0000259" key="3">
    <source>
        <dbReference type="SMART" id="SM00460"/>
    </source>
</evidence>
<dbReference type="InterPro" id="IPR038765">
    <property type="entry name" value="Papain-like_cys_pep_sf"/>
</dbReference>
<feature type="transmembrane region" description="Helical" evidence="2">
    <location>
        <begin position="56"/>
        <end position="76"/>
    </location>
</feature>
<feature type="transmembrane region" description="Helical" evidence="2">
    <location>
        <begin position="218"/>
        <end position="241"/>
    </location>
</feature>
<dbReference type="Gene3D" id="3.10.620.30">
    <property type="match status" value="1"/>
</dbReference>
<dbReference type="Pfam" id="PF01841">
    <property type="entry name" value="Transglut_core"/>
    <property type="match status" value="1"/>
</dbReference>
<sequence>MAASSRMAIAAWVATLATSAALLPLIVGTGWLFTIALLLAVQTGTGVLARRLGFGGPAVLLCQLAVTLPALTAVTAPDHAVLGILPGPEALERLGALFASGGGDIGHYTAPAPLTEGIRLILLTGVLLIGLLVDLLAVTLRSAAAAGLPLLALYSVTSGVARDGGGIGHFLMAAAGFLVLLLTESRDRVGRWGRFFGTRGATTGETGRPPRPDAGRRIGVMTLGAAVALPLVLPALGPGLLDPARAAGSGSGGREDFGSVNPVVALQDQLNRPRNRTVLRYETTAERNADMYLRLVALDSFDGERWTSSVVPDPDPPPAPWPVEGLAPGVAAEPVSTRITTEPGYSQSSLPVPVPATLVEARGEWAHDPQSTTLVSARRGQSSANMTYRVEHWDLSPTVEQLSTAPPTADGELWERYTALPDNLPEVVREAAATVTAGAGNDYERALALQTWFTRDGGFRYNTRVESGTGNEAIAAFLEAREGFCVHFAFTMAAMSRSLEIPSRVAVGFTPGTRAANGTYSVGLHNAHAWPELYFEGVGWTRFEPTPGQGSAPEYTRPEREPGADRSEADREDPDRAEPREDPTRPEESAADPEGCDPVADPGSCQDPTAVGPGPQDAGGSPAGGAALRVGVIAVLLLAAAGVPRLLRARLRTRRLAPGAGPAAAWREVVDTARDLGIPPLPGDTPRRAAERIARLGGLEGEPAVALRRLVDDVERALYSPTAATEDDAGERARSVRSGLTAGAGRWIRLRAAVLPASTPRPHREIAARWAERGGRLRMAATQWLRRLPRPARS</sequence>
<dbReference type="AlphaFoldDB" id="A0A7W3T2X1"/>
<dbReference type="SUPFAM" id="SSF54001">
    <property type="entry name" value="Cysteine proteinases"/>
    <property type="match status" value="1"/>
</dbReference>
<evidence type="ECO:0000256" key="1">
    <source>
        <dbReference type="SAM" id="MobiDB-lite"/>
    </source>
</evidence>
<organism evidence="4 5">
    <name type="scientific">Streptomyces calidiresistens</name>
    <dbReference type="NCBI Taxonomy" id="1485586"/>
    <lineage>
        <taxon>Bacteria</taxon>
        <taxon>Bacillati</taxon>
        <taxon>Actinomycetota</taxon>
        <taxon>Actinomycetes</taxon>
        <taxon>Kitasatosporales</taxon>
        <taxon>Streptomycetaceae</taxon>
        <taxon>Streptomyces</taxon>
    </lineage>
</organism>
<feature type="region of interest" description="Disordered" evidence="1">
    <location>
        <begin position="544"/>
        <end position="623"/>
    </location>
</feature>
<keyword evidence="2" id="KW-0472">Membrane</keyword>
<evidence type="ECO:0000256" key="2">
    <source>
        <dbReference type="SAM" id="Phobius"/>
    </source>
</evidence>
<feature type="transmembrane region" description="Helical" evidence="2">
    <location>
        <begin position="167"/>
        <end position="183"/>
    </location>
</feature>
<feature type="compositionally biased region" description="Basic and acidic residues" evidence="1">
    <location>
        <begin position="556"/>
        <end position="588"/>
    </location>
</feature>
<gene>
    <name evidence="4" type="ORF">FOE67_10635</name>
</gene>
<dbReference type="SMART" id="SM00460">
    <property type="entry name" value="TGc"/>
    <property type="match status" value="1"/>
</dbReference>
<reference evidence="5" key="1">
    <citation type="submission" date="2019-10" db="EMBL/GenBank/DDBJ databases">
        <title>Streptomyces sp. nov., a novel actinobacterium isolated from alkaline environment.</title>
        <authorList>
            <person name="Golinska P."/>
        </authorList>
    </citation>
    <scope>NUCLEOTIDE SEQUENCE [LARGE SCALE GENOMIC DNA]</scope>
    <source>
        <strain evidence="5">DSM 42108</strain>
    </source>
</reference>
<dbReference type="InterPro" id="IPR052901">
    <property type="entry name" value="Bact_TGase-like"/>
</dbReference>
<evidence type="ECO:0000313" key="5">
    <source>
        <dbReference type="Proteomes" id="UP000530234"/>
    </source>
</evidence>
<accession>A0A7W3T2X1</accession>
<dbReference type="PANTHER" id="PTHR42736:SF1">
    <property type="entry name" value="PROTEIN-GLUTAMINE GAMMA-GLUTAMYLTRANSFERASE"/>
    <property type="match status" value="1"/>
</dbReference>
<proteinExistence type="predicted"/>
<dbReference type="Proteomes" id="UP000530234">
    <property type="component" value="Unassembled WGS sequence"/>
</dbReference>
<dbReference type="InterPro" id="IPR025403">
    <property type="entry name" value="TgpA-like_C"/>
</dbReference>
<feature type="transmembrane region" description="Helical" evidence="2">
    <location>
        <begin position="30"/>
        <end position="49"/>
    </location>
</feature>
<dbReference type="Pfam" id="PF13559">
    <property type="entry name" value="DUF4129"/>
    <property type="match status" value="1"/>
</dbReference>
<protein>
    <submittedName>
        <fullName evidence="4">DUF4129 domain-containing protein</fullName>
    </submittedName>
</protein>
<keyword evidence="2" id="KW-1133">Transmembrane helix</keyword>
<evidence type="ECO:0000313" key="4">
    <source>
        <dbReference type="EMBL" id="MBB0229962.1"/>
    </source>
</evidence>
<dbReference type="InterPro" id="IPR021878">
    <property type="entry name" value="TgpA_N"/>
</dbReference>
<dbReference type="PANTHER" id="PTHR42736">
    <property type="entry name" value="PROTEIN-GLUTAMINE GAMMA-GLUTAMYLTRANSFERASE"/>
    <property type="match status" value="1"/>
</dbReference>
<keyword evidence="2" id="KW-0812">Transmembrane</keyword>
<dbReference type="Pfam" id="PF11992">
    <property type="entry name" value="TgpA_N"/>
    <property type="match status" value="1"/>
</dbReference>
<dbReference type="EMBL" id="VKHS01000195">
    <property type="protein sequence ID" value="MBB0229962.1"/>
    <property type="molecule type" value="Genomic_DNA"/>
</dbReference>
<dbReference type="InterPro" id="IPR002931">
    <property type="entry name" value="Transglutaminase-like"/>
</dbReference>
<name>A0A7W3T2X1_9ACTN</name>
<dbReference type="RefSeq" id="WP_182662961.1">
    <property type="nucleotide sequence ID" value="NZ_VKHS01000195.1"/>
</dbReference>
<feature type="transmembrane region" description="Helical" evidence="2">
    <location>
        <begin position="626"/>
        <end position="647"/>
    </location>
</feature>
<feature type="transmembrane region" description="Helical" evidence="2">
    <location>
        <begin position="117"/>
        <end position="136"/>
    </location>
</feature>